<evidence type="ECO:0000313" key="1">
    <source>
        <dbReference type="EMBL" id="TBL72437.1"/>
    </source>
</evidence>
<dbReference type="AlphaFoldDB" id="A0A4Q9DKY1"/>
<name>A0A4Q9DKY1_9BACL</name>
<accession>A0A4Q9DKY1</accession>
<dbReference type="Proteomes" id="UP000293142">
    <property type="component" value="Unassembled WGS sequence"/>
</dbReference>
<evidence type="ECO:0008006" key="3">
    <source>
        <dbReference type="Google" id="ProtNLM"/>
    </source>
</evidence>
<dbReference type="EMBL" id="SIRE01000024">
    <property type="protein sequence ID" value="TBL72437.1"/>
    <property type="molecule type" value="Genomic_DNA"/>
</dbReference>
<reference evidence="1 2" key="1">
    <citation type="submission" date="2019-02" db="EMBL/GenBank/DDBJ databases">
        <title>Paenibacillus sp. nov., isolated from surface-sterilized tissue of Thalictrum simplex L.</title>
        <authorList>
            <person name="Tuo L."/>
        </authorList>
    </citation>
    <scope>NUCLEOTIDE SEQUENCE [LARGE SCALE GENOMIC DNA]</scope>
    <source>
        <strain evidence="1 2">N2SHLJ1</strain>
    </source>
</reference>
<comment type="caution">
    <text evidence="1">The sequence shown here is derived from an EMBL/GenBank/DDBJ whole genome shotgun (WGS) entry which is preliminary data.</text>
</comment>
<dbReference type="OrthoDB" id="7054537at2"/>
<protein>
    <recommendedName>
        <fullName evidence="3">Amidase</fullName>
    </recommendedName>
</protein>
<keyword evidence="2" id="KW-1185">Reference proteome</keyword>
<proteinExistence type="predicted"/>
<gene>
    <name evidence="1" type="ORF">EYB31_29085</name>
</gene>
<organism evidence="1 2">
    <name type="scientific">Paenibacillus thalictri</name>
    <dbReference type="NCBI Taxonomy" id="2527873"/>
    <lineage>
        <taxon>Bacteria</taxon>
        <taxon>Bacillati</taxon>
        <taxon>Bacillota</taxon>
        <taxon>Bacilli</taxon>
        <taxon>Bacillales</taxon>
        <taxon>Paenibacillaceae</taxon>
        <taxon>Paenibacillus</taxon>
    </lineage>
</organism>
<evidence type="ECO:0000313" key="2">
    <source>
        <dbReference type="Proteomes" id="UP000293142"/>
    </source>
</evidence>
<dbReference type="RefSeq" id="WP_131017006.1">
    <property type="nucleotide sequence ID" value="NZ_SIRE01000024.1"/>
</dbReference>
<sequence length="312" mass="34454">MNIQRKLLGTRLVEKVLFLCLAITQAIVSLPAVAGTSSQIDTAAAGRPLYKATWIWNTGLQLKNIDSTFRFLEQNGVNLVFLQVDADVPAADYGSFIGRASASGIEVHALGGAPDWVLEDHQVKMYKLIDWVKTYNGSVRAEQRFKGIHLDVEPFVLREWYADTDAMLGLWRDTVSGFVEEMRTETPGLVAGADLPVWLDKFQVPDGQGGRSTLSAWMIRKLDLTVLMAYRDNASDIIASVTSKLNEAETDGKPVIVAVETLPNAERDITFYTKGSVQMLRDLGIVCETFGSRAAFAGYAVHDYDGWSRLAE</sequence>